<evidence type="ECO:0000256" key="1">
    <source>
        <dbReference type="SAM" id="MobiDB-lite"/>
    </source>
</evidence>
<proteinExistence type="predicted"/>
<dbReference type="PROSITE" id="PS51257">
    <property type="entry name" value="PROKAR_LIPOPROTEIN"/>
    <property type="match status" value="1"/>
</dbReference>
<dbReference type="AlphaFoldDB" id="A0A6I4TYH7"/>
<dbReference type="RefSeq" id="WP_160615202.1">
    <property type="nucleotide sequence ID" value="NZ_WTYR01000001.1"/>
</dbReference>
<feature type="region of interest" description="Disordered" evidence="1">
    <location>
        <begin position="32"/>
        <end position="53"/>
    </location>
</feature>
<evidence type="ECO:0000313" key="3">
    <source>
        <dbReference type="Proteomes" id="UP000429229"/>
    </source>
</evidence>
<sequence>MRSAILATAMLALTACSGNEPADDGERANLVEAQPAFDPGVDSESERGEDGRRWSYKTASQSALYGPPDENGMLTLRCDSRGDDDETAEESGKTVLFNWITPGAVAGEERVLELRSGGATERAEVTGIESDLGGGAMWQARLDPEATQAGLLLETEYPISLRLDDGAEYSLRVPATEQLRQVIRDCRAPGKAGE</sequence>
<evidence type="ECO:0000313" key="2">
    <source>
        <dbReference type="EMBL" id="MXP08668.1"/>
    </source>
</evidence>
<reference evidence="2 3" key="1">
    <citation type="submission" date="2019-12" db="EMBL/GenBank/DDBJ databases">
        <title>Genomic-based taxomic classification of the family Erythrobacteraceae.</title>
        <authorList>
            <person name="Xu L."/>
        </authorList>
    </citation>
    <scope>NUCLEOTIDE SEQUENCE [LARGE SCALE GENOMIC DNA]</scope>
    <source>
        <strain evidence="2 3">LMG 29519</strain>
    </source>
</reference>
<keyword evidence="3" id="KW-1185">Reference proteome</keyword>
<name>A0A6I4TYH7_9SPHN</name>
<organism evidence="2 3">
    <name type="scientific">Alteriqipengyuania halimionae</name>
    <dbReference type="NCBI Taxonomy" id="1926630"/>
    <lineage>
        <taxon>Bacteria</taxon>
        <taxon>Pseudomonadati</taxon>
        <taxon>Pseudomonadota</taxon>
        <taxon>Alphaproteobacteria</taxon>
        <taxon>Sphingomonadales</taxon>
        <taxon>Erythrobacteraceae</taxon>
        <taxon>Alteriqipengyuania</taxon>
    </lineage>
</organism>
<protein>
    <submittedName>
        <fullName evidence="2">Uncharacterized protein</fullName>
    </submittedName>
</protein>
<accession>A0A6I4TYH7</accession>
<gene>
    <name evidence="2" type="ORF">GRI68_00540</name>
</gene>
<dbReference type="EMBL" id="WTYR01000001">
    <property type="protein sequence ID" value="MXP08668.1"/>
    <property type="molecule type" value="Genomic_DNA"/>
</dbReference>
<feature type="compositionally biased region" description="Basic and acidic residues" evidence="1">
    <location>
        <begin position="44"/>
        <end position="53"/>
    </location>
</feature>
<dbReference type="Proteomes" id="UP000429229">
    <property type="component" value="Unassembled WGS sequence"/>
</dbReference>
<comment type="caution">
    <text evidence="2">The sequence shown here is derived from an EMBL/GenBank/DDBJ whole genome shotgun (WGS) entry which is preliminary data.</text>
</comment>